<evidence type="ECO:0000313" key="2">
    <source>
        <dbReference type="Proteomes" id="UP000054549"/>
    </source>
</evidence>
<gene>
    <name evidence="1" type="ORF">M378DRAFT_159541</name>
</gene>
<accession>A0A0C2X0R7</accession>
<keyword evidence="2" id="KW-1185">Reference proteome</keyword>
<dbReference type="EMBL" id="KN818231">
    <property type="protein sequence ID" value="KIL67697.1"/>
    <property type="molecule type" value="Genomic_DNA"/>
</dbReference>
<reference evidence="1 2" key="1">
    <citation type="submission" date="2014-04" db="EMBL/GenBank/DDBJ databases">
        <title>Evolutionary Origins and Diversification of the Mycorrhizal Mutualists.</title>
        <authorList>
            <consortium name="DOE Joint Genome Institute"/>
            <consortium name="Mycorrhizal Genomics Consortium"/>
            <person name="Kohler A."/>
            <person name="Kuo A."/>
            <person name="Nagy L.G."/>
            <person name="Floudas D."/>
            <person name="Copeland A."/>
            <person name="Barry K.W."/>
            <person name="Cichocki N."/>
            <person name="Veneault-Fourrey C."/>
            <person name="LaButti K."/>
            <person name="Lindquist E.A."/>
            <person name="Lipzen A."/>
            <person name="Lundell T."/>
            <person name="Morin E."/>
            <person name="Murat C."/>
            <person name="Riley R."/>
            <person name="Ohm R."/>
            <person name="Sun H."/>
            <person name="Tunlid A."/>
            <person name="Henrissat B."/>
            <person name="Grigoriev I.V."/>
            <person name="Hibbett D.S."/>
            <person name="Martin F."/>
        </authorList>
    </citation>
    <scope>NUCLEOTIDE SEQUENCE [LARGE SCALE GENOMIC DNA]</scope>
    <source>
        <strain evidence="1 2">Koide BX008</strain>
    </source>
</reference>
<proteinExistence type="predicted"/>
<protein>
    <submittedName>
        <fullName evidence="1">Uncharacterized protein</fullName>
    </submittedName>
</protein>
<dbReference type="InParanoid" id="A0A0C2X0R7"/>
<dbReference type="HOGENOM" id="CLU_2526951_0_0_1"/>
<dbReference type="Proteomes" id="UP000054549">
    <property type="component" value="Unassembled WGS sequence"/>
</dbReference>
<name>A0A0C2X0R7_AMAMK</name>
<dbReference type="AlphaFoldDB" id="A0A0C2X0R7"/>
<organism evidence="1 2">
    <name type="scientific">Amanita muscaria (strain Koide BX008)</name>
    <dbReference type="NCBI Taxonomy" id="946122"/>
    <lineage>
        <taxon>Eukaryota</taxon>
        <taxon>Fungi</taxon>
        <taxon>Dikarya</taxon>
        <taxon>Basidiomycota</taxon>
        <taxon>Agaricomycotina</taxon>
        <taxon>Agaricomycetes</taxon>
        <taxon>Agaricomycetidae</taxon>
        <taxon>Agaricales</taxon>
        <taxon>Pluteineae</taxon>
        <taxon>Amanitaceae</taxon>
        <taxon>Amanita</taxon>
    </lineage>
</organism>
<sequence length="84" mass="9097">MATSGDCPAQFRCSVDPQGWPHRAIARRSSAVPSTLKNVRIDASSGADPQLQRSPRVPASRLFARRSASKFLAVDLKLSASYLL</sequence>
<evidence type="ECO:0000313" key="1">
    <source>
        <dbReference type="EMBL" id="KIL67697.1"/>
    </source>
</evidence>